<dbReference type="RefSeq" id="WP_091349426.1">
    <property type="nucleotide sequence ID" value="NZ_FOIF01000008.1"/>
</dbReference>
<evidence type="ECO:0000256" key="6">
    <source>
        <dbReference type="PIRNR" id="PIRNR001123"/>
    </source>
</evidence>
<dbReference type="Gene3D" id="2.40.30.40">
    <property type="entry name" value="Peptidase M42, domain 2"/>
    <property type="match status" value="1"/>
</dbReference>
<keyword evidence="3" id="KW-0645">Protease</keyword>
<dbReference type="PANTHER" id="PTHR32481:SF0">
    <property type="entry name" value="AMINOPEPTIDASE YPDE-RELATED"/>
    <property type="match status" value="1"/>
</dbReference>
<accession>A0A1H9ZFT8</accession>
<keyword evidence="5" id="KW-0378">Hydrolase</keyword>
<evidence type="ECO:0000256" key="7">
    <source>
        <dbReference type="PIRSR" id="PIRSR001123-1"/>
    </source>
</evidence>
<dbReference type="EMBL" id="FOIF01000008">
    <property type="protein sequence ID" value="SES79930.1"/>
    <property type="molecule type" value="Genomic_DNA"/>
</dbReference>
<feature type="binding site" evidence="8">
    <location>
        <position position="229"/>
    </location>
    <ligand>
        <name>Zn(2+)</name>
        <dbReference type="ChEBI" id="CHEBI:29105"/>
        <label>1</label>
    </ligand>
</feature>
<dbReference type="PIRSF" id="PIRSF001123">
    <property type="entry name" value="PepA_GA"/>
    <property type="match status" value="1"/>
</dbReference>
<organism evidence="9 10">
    <name type="scientific">Anaerobranca gottschalkii DSM 13577</name>
    <dbReference type="NCBI Taxonomy" id="1120990"/>
    <lineage>
        <taxon>Bacteria</taxon>
        <taxon>Bacillati</taxon>
        <taxon>Bacillota</taxon>
        <taxon>Clostridia</taxon>
        <taxon>Eubacteriales</taxon>
        <taxon>Proteinivoracaceae</taxon>
        <taxon>Anaerobranca</taxon>
    </lineage>
</organism>
<sequence>METKDFLREITEIMGVSGYELKVGLKINDYFHRLCDQTKIDKLGNVIGYKKGSGNGPKIMLAAHMDEIGLMITKIEEGGFLRFTSVGGIDPRTLPAQEVTIYGKEKVYGIIGAKPPHLTEPEERTKAIKMYDLFIDTGLSEEEVKEKIGVGDIGVVNRNLLDLKNNYVSGKALDDRAGVAVIIECLKELRKMVHTADVYAVATVQEEVGLRGAMVSSYGIVPDIGIAIDVCFGDMPGLSEEYTSKLDDGPVLAIGPNIHPKVFEGLKKVAENWNIPIQLETAPGHSGTDAGAIQIARGGIATAVVSLPQRYMHTSVETLAIQDIKKAGKLLALYIANLDKKGLEELKCY</sequence>
<dbReference type="SUPFAM" id="SSF53187">
    <property type="entry name" value="Zn-dependent exopeptidases"/>
    <property type="match status" value="1"/>
</dbReference>
<dbReference type="Gene3D" id="3.40.630.10">
    <property type="entry name" value="Zn peptidases"/>
    <property type="match status" value="1"/>
</dbReference>
<dbReference type="Proteomes" id="UP000243819">
    <property type="component" value="Unassembled WGS sequence"/>
</dbReference>
<reference evidence="10" key="1">
    <citation type="submission" date="2016-10" db="EMBL/GenBank/DDBJ databases">
        <authorList>
            <person name="Varghese N."/>
            <person name="Submissions S."/>
        </authorList>
    </citation>
    <scope>NUCLEOTIDE SEQUENCE [LARGE SCALE GENOMIC DNA]</scope>
    <source>
        <strain evidence="10">DSM 13577</strain>
    </source>
</reference>
<dbReference type="PANTHER" id="PTHR32481">
    <property type="entry name" value="AMINOPEPTIDASE"/>
    <property type="match status" value="1"/>
</dbReference>
<dbReference type="InterPro" id="IPR008007">
    <property type="entry name" value="Peptidase_M42"/>
</dbReference>
<dbReference type="InterPro" id="IPR023367">
    <property type="entry name" value="Peptidase_M42_dom2"/>
</dbReference>
<comment type="cofactor">
    <cofactor evidence="8">
        <name>a divalent metal cation</name>
        <dbReference type="ChEBI" id="CHEBI:60240"/>
    </cofactor>
    <text evidence="8">Binds 2 divalent metal cations per subunit.</text>
</comment>
<evidence type="ECO:0000256" key="3">
    <source>
        <dbReference type="ARBA" id="ARBA00022670"/>
    </source>
</evidence>
<evidence type="ECO:0000313" key="10">
    <source>
        <dbReference type="Proteomes" id="UP000243819"/>
    </source>
</evidence>
<evidence type="ECO:0000256" key="8">
    <source>
        <dbReference type="PIRSR" id="PIRSR001123-2"/>
    </source>
</evidence>
<dbReference type="AlphaFoldDB" id="A0A1H9ZFT8"/>
<keyword evidence="2" id="KW-0031">Aminopeptidase</keyword>
<keyword evidence="4 8" id="KW-0479">Metal-binding</keyword>
<dbReference type="GO" id="GO:0006508">
    <property type="term" value="P:proteolysis"/>
    <property type="evidence" value="ECO:0007669"/>
    <property type="project" value="UniProtKB-KW"/>
</dbReference>
<feature type="binding site" evidence="8">
    <location>
        <position position="174"/>
    </location>
    <ligand>
        <name>Zn(2+)</name>
        <dbReference type="ChEBI" id="CHEBI:29105"/>
        <label>1</label>
    </ligand>
</feature>
<feature type="binding site" evidence="8">
    <location>
        <position position="174"/>
    </location>
    <ligand>
        <name>Zn(2+)</name>
        <dbReference type="ChEBI" id="CHEBI:29105"/>
        <label>2</label>
    </ligand>
</feature>
<proteinExistence type="inferred from homology"/>
<evidence type="ECO:0000256" key="2">
    <source>
        <dbReference type="ARBA" id="ARBA00022438"/>
    </source>
</evidence>
<feature type="binding site" evidence="8">
    <location>
        <position position="64"/>
    </location>
    <ligand>
        <name>Zn(2+)</name>
        <dbReference type="ChEBI" id="CHEBI:29105"/>
        <label>1</label>
    </ligand>
</feature>
<dbReference type="CDD" id="cd05656">
    <property type="entry name" value="M42_Frv"/>
    <property type="match status" value="1"/>
</dbReference>
<feature type="active site" description="Proton acceptor" evidence="7">
    <location>
        <position position="206"/>
    </location>
</feature>
<feature type="binding site" evidence="8">
    <location>
        <position position="313"/>
    </location>
    <ligand>
        <name>Zn(2+)</name>
        <dbReference type="ChEBI" id="CHEBI:29105"/>
        <label>2</label>
    </ligand>
</feature>
<name>A0A1H9ZFT8_9FIRM</name>
<protein>
    <submittedName>
        <fullName evidence="9">Endoglucanase</fullName>
    </submittedName>
</protein>
<dbReference type="OrthoDB" id="9772053at2"/>
<evidence type="ECO:0000313" key="9">
    <source>
        <dbReference type="EMBL" id="SES79930.1"/>
    </source>
</evidence>
<dbReference type="InterPro" id="IPR051464">
    <property type="entry name" value="Peptidase_M42_aminopept"/>
</dbReference>
<feature type="binding site" evidence="8">
    <location>
        <position position="207"/>
    </location>
    <ligand>
        <name>Zn(2+)</name>
        <dbReference type="ChEBI" id="CHEBI:29105"/>
        <label>2</label>
    </ligand>
</feature>
<dbReference type="GO" id="GO:0004177">
    <property type="term" value="F:aminopeptidase activity"/>
    <property type="evidence" value="ECO:0007669"/>
    <property type="project" value="UniProtKB-UniRule"/>
</dbReference>
<evidence type="ECO:0000256" key="5">
    <source>
        <dbReference type="ARBA" id="ARBA00022801"/>
    </source>
</evidence>
<gene>
    <name evidence="9" type="ORF">SAMN03080614_100862</name>
</gene>
<dbReference type="SUPFAM" id="SSF101821">
    <property type="entry name" value="Aminopeptidase/glucanase lid domain"/>
    <property type="match status" value="1"/>
</dbReference>
<keyword evidence="10" id="KW-1185">Reference proteome</keyword>
<evidence type="ECO:0000256" key="4">
    <source>
        <dbReference type="ARBA" id="ARBA00022723"/>
    </source>
</evidence>
<dbReference type="Pfam" id="PF05343">
    <property type="entry name" value="Peptidase_M42"/>
    <property type="match status" value="1"/>
</dbReference>
<dbReference type="GO" id="GO:0046872">
    <property type="term" value="F:metal ion binding"/>
    <property type="evidence" value="ECO:0007669"/>
    <property type="project" value="UniProtKB-UniRule"/>
</dbReference>
<comment type="similarity">
    <text evidence="1 6">Belongs to the peptidase M42 family.</text>
</comment>
<evidence type="ECO:0000256" key="1">
    <source>
        <dbReference type="ARBA" id="ARBA00006272"/>
    </source>
</evidence>
<dbReference type="STRING" id="1120990.SAMN03080614_100862"/>